<reference evidence="3 4" key="1">
    <citation type="journal article" date="2014" name="Agronomy (Basel)">
        <title>A Draft Genome Sequence for Ensete ventricosum, the Drought-Tolerant Tree Against Hunger.</title>
        <authorList>
            <person name="Harrison J."/>
            <person name="Moore K.A."/>
            <person name="Paszkiewicz K."/>
            <person name="Jones T."/>
            <person name="Grant M."/>
            <person name="Ambacheew D."/>
            <person name="Muzemil S."/>
            <person name="Studholme D.J."/>
        </authorList>
    </citation>
    <scope>NUCLEOTIDE SEQUENCE [LARGE SCALE GENOMIC DNA]</scope>
</reference>
<evidence type="ECO:0000313" key="3">
    <source>
        <dbReference type="EMBL" id="RRT59174.1"/>
    </source>
</evidence>
<dbReference type="GO" id="GO:0009737">
    <property type="term" value="P:response to abscisic acid"/>
    <property type="evidence" value="ECO:0007669"/>
    <property type="project" value="InterPro"/>
</dbReference>
<dbReference type="AlphaFoldDB" id="A0A426Z5C5"/>
<accession>A0A426Z5C5</accession>
<sequence length="317" mass="35352">MAGHGALRRPPAASSASPQSFTSRVLLLLTVLPLALASFAFFLQWRGGVDDLTSRWPAADAQRFPVIDSYNNSRLGSSASDCADILGRSSSPSFPYYRGWNFNLGKDLKPKGVQLMYRTRELEEKQAKRLVLFPLLWLFILRKCLFQESTVERDDIKDPFSEVDAVSLIKQPLFYSEIKFEEAAVLHYTYTKFSDLTSRRDRCGCKPTKEDVKRCFMLDFDRAAIIQSLRESGVFSSAIASAQASSKQKSTSPIENLQNRSSVIPDPIDSISKRGRIGGRKIKSQATARKIMEIVGGVESAMPPMSPPGLDDFSTEM</sequence>
<dbReference type="EMBL" id="AMZH03008333">
    <property type="protein sequence ID" value="RRT59174.1"/>
    <property type="molecule type" value="Genomic_DNA"/>
</dbReference>
<evidence type="ECO:0000256" key="1">
    <source>
        <dbReference type="SAM" id="MobiDB-lite"/>
    </source>
</evidence>
<feature type="region of interest" description="Disordered" evidence="1">
    <location>
        <begin position="246"/>
        <end position="283"/>
    </location>
</feature>
<name>A0A426Z5C5_ENSVE</name>
<dbReference type="GO" id="GO:0030244">
    <property type="term" value="P:cellulose biosynthetic process"/>
    <property type="evidence" value="ECO:0007669"/>
    <property type="project" value="InterPro"/>
</dbReference>
<organism evidence="3 4">
    <name type="scientific">Ensete ventricosum</name>
    <name type="common">Abyssinian banana</name>
    <name type="synonym">Musa ensete</name>
    <dbReference type="NCBI Taxonomy" id="4639"/>
    <lineage>
        <taxon>Eukaryota</taxon>
        <taxon>Viridiplantae</taxon>
        <taxon>Streptophyta</taxon>
        <taxon>Embryophyta</taxon>
        <taxon>Tracheophyta</taxon>
        <taxon>Spermatophyta</taxon>
        <taxon>Magnoliopsida</taxon>
        <taxon>Liliopsida</taxon>
        <taxon>Zingiberales</taxon>
        <taxon>Musaceae</taxon>
        <taxon>Ensete</taxon>
    </lineage>
</organism>
<proteinExistence type="predicted"/>
<dbReference type="Proteomes" id="UP000287651">
    <property type="component" value="Unassembled WGS sequence"/>
</dbReference>
<keyword evidence="2" id="KW-0812">Transmembrane</keyword>
<feature type="compositionally biased region" description="Basic residues" evidence="1">
    <location>
        <begin position="273"/>
        <end position="283"/>
    </location>
</feature>
<dbReference type="PANTHER" id="PTHR46701:SF7">
    <property type="entry name" value="GLYCOSYLTRANSFERASE-LIKE KOBITO 1"/>
    <property type="match status" value="1"/>
</dbReference>
<keyword evidence="2" id="KW-0472">Membrane</keyword>
<dbReference type="PANTHER" id="PTHR46701">
    <property type="entry name" value="GLYCOSYLTRANSFERASE-LIKE KOBITO 1"/>
    <property type="match status" value="1"/>
</dbReference>
<evidence type="ECO:0000313" key="4">
    <source>
        <dbReference type="Proteomes" id="UP000287651"/>
    </source>
</evidence>
<protein>
    <submittedName>
        <fullName evidence="3">Uncharacterized protein</fullName>
    </submittedName>
</protein>
<feature type="compositionally biased region" description="Low complexity" evidence="1">
    <location>
        <begin position="261"/>
        <end position="270"/>
    </location>
</feature>
<gene>
    <name evidence="3" type="ORF">B296_00046041</name>
</gene>
<dbReference type="InterPro" id="IPR044224">
    <property type="entry name" value="KOBITO1-like"/>
</dbReference>
<keyword evidence="2" id="KW-1133">Transmembrane helix</keyword>
<feature type="transmembrane region" description="Helical" evidence="2">
    <location>
        <begin position="25"/>
        <end position="45"/>
    </location>
</feature>
<comment type="caution">
    <text evidence="3">The sequence shown here is derived from an EMBL/GenBank/DDBJ whole genome shotgun (WGS) entry which is preliminary data.</text>
</comment>
<evidence type="ECO:0000256" key="2">
    <source>
        <dbReference type="SAM" id="Phobius"/>
    </source>
</evidence>